<feature type="domain" description="F-box" evidence="1">
    <location>
        <begin position="20"/>
        <end position="59"/>
    </location>
</feature>
<keyword evidence="3" id="KW-1185">Reference proteome</keyword>
<proteinExistence type="predicted"/>
<dbReference type="InterPro" id="IPR032675">
    <property type="entry name" value="LRR_dom_sf"/>
</dbReference>
<dbReference type="Pfam" id="PF12937">
    <property type="entry name" value="F-box-like"/>
    <property type="match status" value="1"/>
</dbReference>
<dbReference type="InParanoid" id="A0A165K202"/>
<dbReference type="EMBL" id="KV423916">
    <property type="protein sequence ID" value="KZT62565.1"/>
    <property type="molecule type" value="Genomic_DNA"/>
</dbReference>
<dbReference type="AlphaFoldDB" id="A0A165K202"/>
<evidence type="ECO:0000313" key="3">
    <source>
        <dbReference type="Proteomes" id="UP000076842"/>
    </source>
</evidence>
<organism evidence="2 3">
    <name type="scientific">Calocera cornea HHB12733</name>
    <dbReference type="NCBI Taxonomy" id="1353952"/>
    <lineage>
        <taxon>Eukaryota</taxon>
        <taxon>Fungi</taxon>
        <taxon>Dikarya</taxon>
        <taxon>Basidiomycota</taxon>
        <taxon>Agaricomycotina</taxon>
        <taxon>Dacrymycetes</taxon>
        <taxon>Dacrymycetales</taxon>
        <taxon>Dacrymycetaceae</taxon>
        <taxon>Calocera</taxon>
    </lineage>
</organism>
<evidence type="ECO:0000259" key="1">
    <source>
        <dbReference type="Pfam" id="PF12937"/>
    </source>
</evidence>
<evidence type="ECO:0000313" key="2">
    <source>
        <dbReference type="EMBL" id="KZT62565.1"/>
    </source>
</evidence>
<dbReference type="STRING" id="1353952.A0A165K202"/>
<protein>
    <recommendedName>
        <fullName evidence="1">F-box domain-containing protein</fullName>
    </recommendedName>
</protein>
<dbReference type="Gene3D" id="3.80.10.10">
    <property type="entry name" value="Ribonuclease Inhibitor"/>
    <property type="match status" value="1"/>
</dbReference>
<dbReference type="InterPro" id="IPR001810">
    <property type="entry name" value="F-box_dom"/>
</dbReference>
<dbReference type="OrthoDB" id="10281129at2759"/>
<dbReference type="CDD" id="cd09917">
    <property type="entry name" value="F-box_SF"/>
    <property type="match status" value="1"/>
</dbReference>
<name>A0A165K202_9BASI</name>
<dbReference type="Proteomes" id="UP000076842">
    <property type="component" value="Unassembled WGS sequence"/>
</dbReference>
<gene>
    <name evidence="2" type="ORF">CALCODRAFT_489959</name>
</gene>
<dbReference type="SUPFAM" id="SSF52047">
    <property type="entry name" value="RNI-like"/>
    <property type="match status" value="1"/>
</dbReference>
<dbReference type="SUPFAM" id="SSF81383">
    <property type="entry name" value="F-box domain"/>
    <property type="match status" value="1"/>
</dbReference>
<reference evidence="2 3" key="1">
    <citation type="journal article" date="2016" name="Mol. Biol. Evol.">
        <title>Comparative Genomics of Early-Diverging Mushroom-Forming Fungi Provides Insights into the Origins of Lignocellulose Decay Capabilities.</title>
        <authorList>
            <person name="Nagy L.G."/>
            <person name="Riley R."/>
            <person name="Tritt A."/>
            <person name="Adam C."/>
            <person name="Daum C."/>
            <person name="Floudas D."/>
            <person name="Sun H."/>
            <person name="Yadav J.S."/>
            <person name="Pangilinan J."/>
            <person name="Larsson K.H."/>
            <person name="Matsuura K."/>
            <person name="Barry K."/>
            <person name="Labutti K."/>
            <person name="Kuo R."/>
            <person name="Ohm R.A."/>
            <person name="Bhattacharya S.S."/>
            <person name="Shirouzu T."/>
            <person name="Yoshinaga Y."/>
            <person name="Martin F.M."/>
            <person name="Grigoriev I.V."/>
            <person name="Hibbett D.S."/>
        </authorList>
    </citation>
    <scope>NUCLEOTIDE SEQUENCE [LARGE SCALE GENOMIC DNA]</scope>
    <source>
        <strain evidence="2 3">HHB12733</strain>
    </source>
</reference>
<sequence>MSTPTAPPPSPSMHALFSIHELLTHVLLFLDLADQYRLGLTCRALWDVAAPSVWRRVDNRYAVWRLLPQGLEMGRDDRKGLYLLKPDPSPDEIAHIARYTTHIRHLTIENNRFADQLTTSCPRLLVVPIVISQHPALLPGLQSLHLIIHRDTPLGDQCTDVFVPLLQALPYTDLTVQVDVPRNTSYLQKLLQAVTREAHRLRSFSFQIGDTLEHWNQDAALEAIFVDLQFRFLQHITRLTLKLLLQGITFLPILAALPELQYLQLGTVVDHTEFADRPELPYELPPTAFSQLRSLVITAGAYKDFLDVSFLLERVTSSQIERLELPFKTIPALQSSIATISARWSATLTSLKLVSRIFPVYSIAFPVFEPLTRCTKLRDVCFWECRLNYSDDQFQKLFESWPDVETLTIRDPKKWPRATCAVLDFVSTKCVKLSDLTLAVNLDSGMPHPPPDGHFPMTSPVRRYNAGYASCTEPRPTFAFLLRTFPSLQTFECEAHKWDAKDMRGVVNGTSVGLSALAVMTGATQRR</sequence>
<accession>A0A165K202</accession>
<dbReference type="InterPro" id="IPR036047">
    <property type="entry name" value="F-box-like_dom_sf"/>
</dbReference>